<dbReference type="PROSITE" id="PS51078">
    <property type="entry name" value="ICLR_ED"/>
    <property type="match status" value="1"/>
</dbReference>
<evidence type="ECO:0000313" key="6">
    <source>
        <dbReference type="EMBL" id="MDQ0165249.1"/>
    </source>
</evidence>
<accession>A0ABT9VW79</accession>
<dbReference type="InterPro" id="IPR036388">
    <property type="entry name" value="WH-like_DNA-bd_sf"/>
</dbReference>
<dbReference type="SMART" id="SM00346">
    <property type="entry name" value="HTH_ICLR"/>
    <property type="match status" value="1"/>
</dbReference>
<keyword evidence="3" id="KW-0804">Transcription</keyword>
<dbReference type="GO" id="GO:0003677">
    <property type="term" value="F:DNA binding"/>
    <property type="evidence" value="ECO:0007669"/>
    <property type="project" value="UniProtKB-KW"/>
</dbReference>
<dbReference type="EMBL" id="JAUSTY010000004">
    <property type="protein sequence ID" value="MDQ0165249.1"/>
    <property type="molecule type" value="Genomic_DNA"/>
</dbReference>
<sequence>MNPFIKTDEGGSSMGEQTAVRSVERALDILLCFTDKTELSLTEISQRVGLNKSTVFRLLASLERKGFLQRNAENEKYRLGFRLWELSAHLSRVDDPAVMLLPEMERLRDVLDETISLYVRDGKERVRVQAVESKQTIRRVAPIGSRLPLSVGASSKILVAYADPETQKMILNELNWSSSKDKEEFMLQLLHIQQTGYATSIEEREVGTSAIAAPIRNGAGQLVAALAISGPVGRLTMEKMKEFAPIVLNFASRMGSMVK</sequence>
<feature type="domain" description="IclR-ED" evidence="5">
    <location>
        <begin position="82"/>
        <end position="259"/>
    </location>
</feature>
<evidence type="ECO:0000256" key="2">
    <source>
        <dbReference type="ARBA" id="ARBA00023125"/>
    </source>
</evidence>
<proteinExistence type="predicted"/>
<dbReference type="Proteomes" id="UP001235840">
    <property type="component" value="Unassembled WGS sequence"/>
</dbReference>
<dbReference type="SUPFAM" id="SSF46785">
    <property type="entry name" value="Winged helix' DNA-binding domain"/>
    <property type="match status" value="1"/>
</dbReference>
<name>A0ABT9VW79_9BACI</name>
<protein>
    <submittedName>
        <fullName evidence="6">DNA-binding IclR family transcriptional regulator</fullName>
    </submittedName>
</protein>
<dbReference type="InterPro" id="IPR014757">
    <property type="entry name" value="Tscrpt_reg_IclR_C"/>
</dbReference>
<dbReference type="Gene3D" id="1.10.10.10">
    <property type="entry name" value="Winged helix-like DNA-binding domain superfamily/Winged helix DNA-binding domain"/>
    <property type="match status" value="1"/>
</dbReference>
<evidence type="ECO:0000256" key="1">
    <source>
        <dbReference type="ARBA" id="ARBA00023015"/>
    </source>
</evidence>
<dbReference type="PROSITE" id="PS51077">
    <property type="entry name" value="HTH_ICLR"/>
    <property type="match status" value="1"/>
</dbReference>
<evidence type="ECO:0000256" key="3">
    <source>
        <dbReference type="ARBA" id="ARBA00023163"/>
    </source>
</evidence>
<dbReference type="PANTHER" id="PTHR30136">
    <property type="entry name" value="HELIX-TURN-HELIX TRANSCRIPTIONAL REGULATOR, ICLR FAMILY"/>
    <property type="match status" value="1"/>
</dbReference>
<dbReference type="InterPro" id="IPR050707">
    <property type="entry name" value="HTH_MetabolicPath_Reg"/>
</dbReference>
<evidence type="ECO:0000259" key="4">
    <source>
        <dbReference type="PROSITE" id="PS51077"/>
    </source>
</evidence>
<dbReference type="Gene3D" id="3.30.450.40">
    <property type="match status" value="1"/>
</dbReference>
<dbReference type="Pfam" id="PF09339">
    <property type="entry name" value="HTH_IclR"/>
    <property type="match status" value="1"/>
</dbReference>
<keyword evidence="7" id="KW-1185">Reference proteome</keyword>
<dbReference type="SUPFAM" id="SSF55781">
    <property type="entry name" value="GAF domain-like"/>
    <property type="match status" value="1"/>
</dbReference>
<keyword evidence="2 6" id="KW-0238">DNA-binding</keyword>
<reference evidence="6 7" key="1">
    <citation type="submission" date="2023-07" db="EMBL/GenBank/DDBJ databases">
        <title>Genomic Encyclopedia of Type Strains, Phase IV (KMG-IV): sequencing the most valuable type-strain genomes for metagenomic binning, comparative biology and taxonomic classification.</title>
        <authorList>
            <person name="Goeker M."/>
        </authorList>
    </citation>
    <scope>NUCLEOTIDE SEQUENCE [LARGE SCALE GENOMIC DNA]</scope>
    <source>
        <strain evidence="6 7">DSM 12751</strain>
    </source>
</reference>
<dbReference type="Pfam" id="PF01614">
    <property type="entry name" value="IclR_C"/>
    <property type="match status" value="1"/>
</dbReference>
<dbReference type="InterPro" id="IPR005471">
    <property type="entry name" value="Tscrpt_reg_IclR_N"/>
</dbReference>
<evidence type="ECO:0000259" key="5">
    <source>
        <dbReference type="PROSITE" id="PS51078"/>
    </source>
</evidence>
<dbReference type="PANTHER" id="PTHR30136:SF39">
    <property type="entry name" value="TRANSCRIPTIONAL REGULATORY PROTEIN"/>
    <property type="match status" value="1"/>
</dbReference>
<dbReference type="InterPro" id="IPR029016">
    <property type="entry name" value="GAF-like_dom_sf"/>
</dbReference>
<dbReference type="InterPro" id="IPR036390">
    <property type="entry name" value="WH_DNA-bd_sf"/>
</dbReference>
<feature type="domain" description="HTH iclR-type" evidence="4">
    <location>
        <begin position="20"/>
        <end position="81"/>
    </location>
</feature>
<comment type="caution">
    <text evidence="6">The sequence shown here is derived from an EMBL/GenBank/DDBJ whole genome shotgun (WGS) entry which is preliminary data.</text>
</comment>
<evidence type="ECO:0000313" key="7">
    <source>
        <dbReference type="Proteomes" id="UP001235840"/>
    </source>
</evidence>
<keyword evidence="1" id="KW-0805">Transcription regulation</keyword>
<organism evidence="6 7">
    <name type="scientific">Caldalkalibacillus horti</name>
    <dbReference type="NCBI Taxonomy" id="77523"/>
    <lineage>
        <taxon>Bacteria</taxon>
        <taxon>Bacillati</taxon>
        <taxon>Bacillota</taxon>
        <taxon>Bacilli</taxon>
        <taxon>Bacillales</taxon>
        <taxon>Bacillaceae</taxon>
        <taxon>Caldalkalibacillus</taxon>
    </lineage>
</organism>
<gene>
    <name evidence="6" type="ORF">J2S11_001149</name>
</gene>